<gene>
    <name evidence="3" type="ORF">OJF2_28110</name>
</gene>
<dbReference type="Pfam" id="PF18932">
    <property type="entry name" value="DUF5681"/>
    <property type="match status" value="1"/>
</dbReference>
<name>A0A5B9W0X8_9BACT</name>
<proteinExistence type="predicted"/>
<evidence type="ECO:0000256" key="1">
    <source>
        <dbReference type="SAM" id="MobiDB-lite"/>
    </source>
</evidence>
<evidence type="ECO:0000313" key="3">
    <source>
        <dbReference type="EMBL" id="QEH34276.1"/>
    </source>
</evidence>
<feature type="compositionally biased region" description="Polar residues" evidence="1">
    <location>
        <begin position="1"/>
        <end position="14"/>
    </location>
</feature>
<organism evidence="3 4">
    <name type="scientific">Aquisphaera giovannonii</name>
    <dbReference type="NCBI Taxonomy" id="406548"/>
    <lineage>
        <taxon>Bacteria</taxon>
        <taxon>Pseudomonadati</taxon>
        <taxon>Planctomycetota</taxon>
        <taxon>Planctomycetia</taxon>
        <taxon>Isosphaerales</taxon>
        <taxon>Isosphaeraceae</taxon>
        <taxon>Aquisphaera</taxon>
    </lineage>
</organism>
<evidence type="ECO:0000259" key="2">
    <source>
        <dbReference type="Pfam" id="PF18932"/>
    </source>
</evidence>
<feature type="region of interest" description="Disordered" evidence="1">
    <location>
        <begin position="76"/>
        <end position="154"/>
    </location>
</feature>
<feature type="region of interest" description="Disordered" evidence="1">
    <location>
        <begin position="1"/>
        <end position="24"/>
    </location>
</feature>
<feature type="compositionally biased region" description="Basic and acidic residues" evidence="1">
    <location>
        <begin position="103"/>
        <end position="112"/>
    </location>
</feature>
<dbReference type="InterPro" id="IPR043736">
    <property type="entry name" value="DUF5681"/>
</dbReference>
<feature type="compositionally biased region" description="Acidic residues" evidence="1">
    <location>
        <begin position="138"/>
        <end position="154"/>
    </location>
</feature>
<dbReference type="AlphaFoldDB" id="A0A5B9W0X8"/>
<dbReference type="EMBL" id="CP042997">
    <property type="protein sequence ID" value="QEH34276.1"/>
    <property type="molecule type" value="Genomic_DNA"/>
</dbReference>
<evidence type="ECO:0000313" key="4">
    <source>
        <dbReference type="Proteomes" id="UP000324233"/>
    </source>
</evidence>
<reference evidence="3 4" key="1">
    <citation type="submission" date="2019-08" db="EMBL/GenBank/DDBJ databases">
        <title>Deep-cultivation of Planctomycetes and their phenomic and genomic characterization uncovers novel biology.</title>
        <authorList>
            <person name="Wiegand S."/>
            <person name="Jogler M."/>
            <person name="Boedeker C."/>
            <person name="Pinto D."/>
            <person name="Vollmers J."/>
            <person name="Rivas-Marin E."/>
            <person name="Kohn T."/>
            <person name="Peeters S.H."/>
            <person name="Heuer A."/>
            <person name="Rast P."/>
            <person name="Oberbeckmann S."/>
            <person name="Bunk B."/>
            <person name="Jeske O."/>
            <person name="Meyerdierks A."/>
            <person name="Storesund J.E."/>
            <person name="Kallscheuer N."/>
            <person name="Luecker S."/>
            <person name="Lage O.M."/>
            <person name="Pohl T."/>
            <person name="Merkel B.J."/>
            <person name="Hornburger P."/>
            <person name="Mueller R.-W."/>
            <person name="Bruemmer F."/>
            <person name="Labrenz M."/>
            <person name="Spormann A.M."/>
            <person name="Op den Camp H."/>
            <person name="Overmann J."/>
            <person name="Amann R."/>
            <person name="Jetten M.S.M."/>
            <person name="Mascher T."/>
            <person name="Medema M.H."/>
            <person name="Devos D.P."/>
            <person name="Kaster A.-K."/>
            <person name="Ovreas L."/>
            <person name="Rohde M."/>
            <person name="Galperin M.Y."/>
            <person name="Jogler C."/>
        </authorList>
    </citation>
    <scope>NUCLEOTIDE SEQUENCE [LARGE SCALE GENOMIC DNA]</scope>
    <source>
        <strain evidence="3 4">OJF2</strain>
    </source>
</reference>
<keyword evidence="4" id="KW-1185">Reference proteome</keyword>
<feature type="compositionally biased region" description="Basic and acidic residues" evidence="1">
    <location>
        <begin position="84"/>
        <end position="93"/>
    </location>
</feature>
<dbReference type="KEGG" id="agv:OJF2_28110"/>
<protein>
    <recommendedName>
        <fullName evidence="2">DUF5681 domain-containing protein</fullName>
    </recommendedName>
</protein>
<dbReference type="OrthoDB" id="2086138at2"/>
<accession>A0A5B9W0X8</accession>
<feature type="domain" description="DUF5681" evidence="2">
    <location>
        <begin position="4"/>
        <end position="35"/>
    </location>
</feature>
<sequence length="154" mass="16968">MRNTTSWKPGQSGNPRGRPKALNGRSALRAVLLEPADPAAESPVSRLEQWARGIVEAAVTFEDRLAVLRFLEGNQPPPAFRVGDWQHDEETQRPRIAIPGADVRPRLSHEADETRDDEADDSDRIIVPMADERYLSGDEGDQDEGTEAEDAGDA</sequence>
<dbReference type="Proteomes" id="UP000324233">
    <property type="component" value="Chromosome"/>
</dbReference>
<dbReference type="RefSeq" id="WP_148594223.1">
    <property type="nucleotide sequence ID" value="NZ_CP042997.1"/>
</dbReference>